<dbReference type="PANTHER" id="PTHR46124:SF2">
    <property type="entry name" value="D-AMINOACYL-TRNA DEACYLASE"/>
    <property type="match status" value="1"/>
</dbReference>
<dbReference type="EMBL" id="CP002159">
    <property type="protein sequence ID" value="ADL54568.1"/>
    <property type="molecule type" value="Genomic_DNA"/>
</dbReference>
<dbReference type="GO" id="GO:0016788">
    <property type="term" value="F:hydrolase activity, acting on ester bonds"/>
    <property type="evidence" value="ECO:0007669"/>
    <property type="project" value="InterPro"/>
</dbReference>
<evidence type="ECO:0000256" key="2">
    <source>
        <dbReference type="ARBA" id="ARBA00022723"/>
    </source>
</evidence>
<dbReference type="AlphaFoldDB" id="D9SCA3"/>
<dbReference type="InterPro" id="IPR018228">
    <property type="entry name" value="DNase_TatD-rel_CS"/>
</dbReference>
<dbReference type="PROSITE" id="PS01091">
    <property type="entry name" value="TATD_3"/>
    <property type="match status" value="1"/>
</dbReference>
<feature type="binding site" evidence="4">
    <location>
        <position position="138"/>
    </location>
    <ligand>
        <name>a divalent metal cation</name>
        <dbReference type="ChEBI" id="CHEBI:60240"/>
        <label>2</label>
    </ligand>
</feature>
<evidence type="ECO:0000256" key="4">
    <source>
        <dbReference type="PIRSR" id="PIRSR005902-1"/>
    </source>
</evidence>
<dbReference type="STRING" id="395494.Galf_0525"/>
<keyword evidence="3" id="KW-0378">Hydrolase</keyword>
<comment type="similarity">
    <text evidence="1">Belongs to the metallo-dependent hydrolases superfamily. TatD-type hydrolase family.</text>
</comment>
<evidence type="ECO:0000256" key="3">
    <source>
        <dbReference type="ARBA" id="ARBA00022801"/>
    </source>
</evidence>
<dbReference type="InterPro" id="IPR001130">
    <property type="entry name" value="TatD-like"/>
</dbReference>
<feature type="binding site" evidence="4">
    <location>
        <position position="161"/>
    </location>
    <ligand>
        <name>a divalent metal cation</name>
        <dbReference type="ChEBI" id="CHEBI:60240"/>
        <label>2</label>
    </ligand>
</feature>
<sequence>MTCNSERKPIGLIDTHCHLDAAEFAGHQAELLLAAQSTGISHIVVPSVSRANFASVSALCDEHPACSAAYGIHPMLIEAATPDDLRVLQDYLRTRNPVAVGEIGLDFFIRSDNRARQEYFFVEQLKLAREFDLPVLLHTRRATDIVLKHLRQITVRGGIAHAFSGSREQAEAFIKLGFKLGFGGAATFPRATRLRELAATLPLSCLVLETDAPDMPPEFVLRGSPNKPEYLLRIAEILANVRGIPLEALALATTENARSVLAGLPR</sequence>
<dbReference type="PIRSF" id="PIRSF005902">
    <property type="entry name" value="DNase_TatD"/>
    <property type="match status" value="1"/>
</dbReference>
<feature type="binding site" evidence="4">
    <location>
        <position position="211"/>
    </location>
    <ligand>
        <name>a divalent metal cation</name>
        <dbReference type="ChEBI" id="CHEBI:60240"/>
        <label>1</label>
    </ligand>
</feature>
<protein>
    <submittedName>
        <fullName evidence="5">TatD-related deoxyribonuclease</fullName>
    </submittedName>
</protein>
<dbReference type="Pfam" id="PF01026">
    <property type="entry name" value="TatD_DNase"/>
    <property type="match status" value="1"/>
</dbReference>
<feature type="binding site" evidence="4">
    <location>
        <position position="18"/>
    </location>
    <ligand>
        <name>a divalent metal cation</name>
        <dbReference type="ChEBI" id="CHEBI:60240"/>
        <label>1</label>
    </ligand>
</feature>
<dbReference type="PROSITE" id="PS01137">
    <property type="entry name" value="TATD_1"/>
    <property type="match status" value="1"/>
</dbReference>
<dbReference type="PROSITE" id="PS01090">
    <property type="entry name" value="TATD_2"/>
    <property type="match status" value="1"/>
</dbReference>
<dbReference type="PANTHER" id="PTHR46124">
    <property type="entry name" value="D-AMINOACYL-TRNA DEACYLASE"/>
    <property type="match status" value="1"/>
</dbReference>
<feature type="binding site" evidence="4">
    <location>
        <position position="102"/>
    </location>
    <ligand>
        <name>a divalent metal cation</name>
        <dbReference type="ChEBI" id="CHEBI:60240"/>
        <label>1</label>
    </ligand>
</feature>
<name>D9SCA3_GALCS</name>
<dbReference type="FunFam" id="3.20.20.140:FF:000005">
    <property type="entry name" value="TatD family hydrolase"/>
    <property type="match status" value="1"/>
</dbReference>
<dbReference type="GO" id="GO:0046872">
    <property type="term" value="F:metal ion binding"/>
    <property type="evidence" value="ECO:0007669"/>
    <property type="project" value="UniProtKB-KW"/>
</dbReference>
<accession>D9SCA3</accession>
<dbReference type="SUPFAM" id="SSF51556">
    <property type="entry name" value="Metallo-dependent hydrolases"/>
    <property type="match status" value="1"/>
</dbReference>
<keyword evidence="6" id="KW-1185">Reference proteome</keyword>
<organism evidence="5 6">
    <name type="scientific">Gallionella capsiferriformans (strain ES-2)</name>
    <name type="common">Gallionella ferruginea capsiferriformans (strain ES-2)</name>
    <dbReference type="NCBI Taxonomy" id="395494"/>
    <lineage>
        <taxon>Bacteria</taxon>
        <taxon>Pseudomonadati</taxon>
        <taxon>Pseudomonadota</taxon>
        <taxon>Betaproteobacteria</taxon>
        <taxon>Nitrosomonadales</taxon>
        <taxon>Gallionellaceae</taxon>
        <taxon>Gallionella</taxon>
    </lineage>
</organism>
<dbReference type="HOGENOM" id="CLU_031506_0_1_4"/>
<keyword evidence="2 4" id="KW-0479">Metal-binding</keyword>
<dbReference type="RefSeq" id="WP_013292511.1">
    <property type="nucleotide sequence ID" value="NC_014394.1"/>
</dbReference>
<gene>
    <name evidence="5" type="ordered locus">Galf_0525</name>
</gene>
<dbReference type="Proteomes" id="UP000001235">
    <property type="component" value="Chromosome"/>
</dbReference>
<dbReference type="Gene3D" id="3.20.20.140">
    <property type="entry name" value="Metal-dependent hydrolases"/>
    <property type="match status" value="1"/>
</dbReference>
<proteinExistence type="inferred from homology"/>
<evidence type="ECO:0000313" key="5">
    <source>
        <dbReference type="EMBL" id="ADL54568.1"/>
    </source>
</evidence>
<dbReference type="OrthoDB" id="9810005at2"/>
<evidence type="ECO:0000256" key="1">
    <source>
        <dbReference type="ARBA" id="ARBA00009275"/>
    </source>
</evidence>
<reference evidence="5 6" key="1">
    <citation type="submission" date="2010-08" db="EMBL/GenBank/DDBJ databases">
        <title>Complete sequence of Gallionella capsiferriformans ES-2.</title>
        <authorList>
            <consortium name="US DOE Joint Genome Institute"/>
            <person name="Lucas S."/>
            <person name="Copeland A."/>
            <person name="Lapidus A."/>
            <person name="Cheng J.-F."/>
            <person name="Bruce D."/>
            <person name="Goodwin L."/>
            <person name="Pitluck S."/>
            <person name="Chertkov O."/>
            <person name="Davenport K.W."/>
            <person name="Detter J.C."/>
            <person name="Han C."/>
            <person name="Tapia R."/>
            <person name="Land M."/>
            <person name="Hauser L."/>
            <person name="Chang Y.-J."/>
            <person name="Jeffries C."/>
            <person name="Kyrpides N."/>
            <person name="Ivanova N."/>
            <person name="Mikhailova N."/>
            <person name="Shelobolina E.S."/>
            <person name="Picardal F."/>
            <person name="Roden E."/>
            <person name="Emerson D."/>
            <person name="Woyke T."/>
        </authorList>
    </citation>
    <scope>NUCLEOTIDE SEQUENCE [LARGE SCALE GENOMIC DNA]</scope>
    <source>
        <strain evidence="5 6">ES-2</strain>
    </source>
</reference>
<evidence type="ECO:0000313" key="6">
    <source>
        <dbReference type="Proteomes" id="UP000001235"/>
    </source>
</evidence>
<dbReference type="InterPro" id="IPR032466">
    <property type="entry name" value="Metal_Hydrolase"/>
</dbReference>
<dbReference type="eggNOG" id="COG0084">
    <property type="taxonomic scope" value="Bacteria"/>
</dbReference>
<feature type="binding site" evidence="4">
    <location>
        <position position="16"/>
    </location>
    <ligand>
        <name>a divalent metal cation</name>
        <dbReference type="ChEBI" id="CHEBI:60240"/>
        <label>1</label>
    </ligand>
</feature>
<dbReference type="CDD" id="cd01310">
    <property type="entry name" value="TatD_DNAse"/>
    <property type="match status" value="1"/>
</dbReference>
<dbReference type="KEGG" id="gca:Galf_0525"/>